<dbReference type="SUPFAM" id="SSF52266">
    <property type="entry name" value="SGNH hydrolase"/>
    <property type="match status" value="2"/>
</dbReference>
<dbReference type="Gene3D" id="2.60.120.1360">
    <property type="match status" value="2"/>
</dbReference>
<feature type="compositionally biased region" description="Pro residues" evidence="1">
    <location>
        <begin position="1"/>
        <end position="13"/>
    </location>
</feature>
<dbReference type="Pfam" id="PF13472">
    <property type="entry name" value="Lipase_GDSL_2"/>
    <property type="match status" value="2"/>
</dbReference>
<evidence type="ECO:0000313" key="3">
    <source>
        <dbReference type="EMBL" id="AGC48396.1"/>
    </source>
</evidence>
<feature type="compositionally biased region" description="Acidic residues" evidence="1">
    <location>
        <begin position="127"/>
        <end position="136"/>
    </location>
</feature>
<feature type="domain" description="SGNH hydrolase-type esterase" evidence="2">
    <location>
        <begin position="765"/>
        <end position="932"/>
    </location>
</feature>
<dbReference type="InterPro" id="IPR051532">
    <property type="entry name" value="Ester_Hydrolysis_Enzymes"/>
</dbReference>
<proteinExistence type="predicted"/>
<evidence type="ECO:0000313" key="4">
    <source>
        <dbReference type="Proteomes" id="UP000011131"/>
    </source>
</evidence>
<feature type="region of interest" description="Disordered" evidence="1">
    <location>
        <begin position="107"/>
        <end position="157"/>
    </location>
</feature>
<dbReference type="PANTHER" id="PTHR30383:SF29">
    <property type="entry name" value="SGNH HYDROLASE-TYPE ESTERASE DOMAIN-CONTAINING PROTEIN"/>
    <property type="match status" value="1"/>
</dbReference>
<accession>L7UHC3</accession>
<feature type="compositionally biased region" description="Basic and acidic residues" evidence="1">
    <location>
        <begin position="14"/>
        <end position="24"/>
    </location>
</feature>
<dbReference type="InterPro" id="IPR013830">
    <property type="entry name" value="SGNH_hydro"/>
</dbReference>
<gene>
    <name evidence="3" type="ordered locus">MYSTI_07124</name>
</gene>
<dbReference type="Proteomes" id="UP000011131">
    <property type="component" value="Chromosome"/>
</dbReference>
<protein>
    <recommendedName>
        <fullName evidence="2">SGNH hydrolase-type esterase domain-containing protein</fullName>
    </recommendedName>
</protein>
<dbReference type="GO" id="GO:0016788">
    <property type="term" value="F:hydrolase activity, acting on ester bonds"/>
    <property type="evidence" value="ECO:0007669"/>
    <property type="project" value="UniProtKB-ARBA"/>
</dbReference>
<evidence type="ECO:0000259" key="2">
    <source>
        <dbReference type="Pfam" id="PF13472"/>
    </source>
</evidence>
<dbReference type="CDD" id="cd01825">
    <property type="entry name" value="SGNH_hydrolase_peri1"/>
    <property type="match status" value="1"/>
</dbReference>
<dbReference type="PATRIC" id="fig|1278073.3.peg.7236"/>
<dbReference type="KEGG" id="msd:MYSTI_07124"/>
<dbReference type="STRING" id="1278073.MYSTI_07124"/>
<reference evidence="3 4" key="1">
    <citation type="journal article" date="2013" name="Genome Announc.">
        <title>Complete genome sequence of Myxococcus stipitatus strain DSM 14675, a fruiting myxobacterium.</title>
        <authorList>
            <person name="Huntley S."/>
            <person name="Kneip S."/>
            <person name="Treuner-Lange A."/>
            <person name="Sogaard-Andersen L."/>
        </authorList>
    </citation>
    <scope>NUCLEOTIDE SEQUENCE [LARGE SCALE GENOMIC DNA]</scope>
    <source>
        <strain evidence="4">DSM 14675 / JCM 12634 / Mx s8</strain>
    </source>
</reference>
<organism evidence="3 4">
    <name type="scientific">Myxococcus stipitatus (strain DSM 14675 / JCM 12634 / Mx s8)</name>
    <dbReference type="NCBI Taxonomy" id="1278073"/>
    <lineage>
        <taxon>Bacteria</taxon>
        <taxon>Pseudomonadati</taxon>
        <taxon>Myxococcota</taxon>
        <taxon>Myxococcia</taxon>
        <taxon>Myxococcales</taxon>
        <taxon>Cystobacterineae</taxon>
        <taxon>Myxococcaceae</taxon>
        <taxon>Myxococcus</taxon>
    </lineage>
</organism>
<feature type="domain" description="SGNH hydrolase-type esterase" evidence="2">
    <location>
        <begin position="415"/>
        <end position="545"/>
    </location>
</feature>
<sequence>MPPPTGPLRPPPSRQDRSPVRSPDDEAALDGESFDPPPKSQSHVALLDFLKARTTGLTLTLTVALALGLSLAPIPESWRPLPSLQQGPLGQKLLALVVPASFRGGRPAPLPEVDAASPDTPKSPALPEEDSPEDAGPEVATGPATPPPAVPTTPGIGLEELSAPTLARAVELEALRERMSAQHVDIEPNCRKARADGTCEEDGLAPFLRALGELRSDTRRSPVRVVHLGDSLVASDYITDVVRDRLQERFGSGGKGFLFITRPASAGRWTRSGRGSDGWEIARLVDTKWPRDRVGWTGVAFTASGPQNTKYDVEGSRVAELFFLAQPASGSVQLSVDGRPLQRVQTRGFSKTKSEAAFARVSIPEGAKTLTLTTSGKVELHGVTLETGTPGVIYDTVGLLGGMAEVYLRAQPAAFRAQLRQRKPAMVVLMVGGNEAFFYSRDRTTLDEVRAQMKELVSRVRANVPDAACLVMSPIDAGVRTMGGELVPRRGSKEVSDIFREEARLGGCAFWDAYSAMGGEGAALRWLEAGLMLEDLVHPRAKGSDLLGHLFDLALQRSFAKTHAPLVPVRDDSGLQGADTALPKTFDRLRRREAGEALRVGIAQLGASHTASHYFTDAVRGVLTQRFGDAGRGFIAAGKASPRLENARVARELVGDWKVEDALESAPGGLWGLTGIRAVGTPGAKLRIEFCKDCPEAKALSGRLDLYALDVPDTAAPEIRIDGEAMPPDAPLPEPLAAPTVRIRSFPVTGASHRVEVEAPSGSGVTVLGAALEYDRPGVVMDALGLPGSTAFTLRNMDAGAVDSQLASRRPDLLVFWYGTNEAGLADLDAAGLTRDYSALITRLRKATGNAECLLMGPTDRLQQDANARWTEAPALGSVLSVLPQVARDAGCAYWSPRAAMGGERAMLRWQRARPVLGHADGVHLTPEGYERLAASFARDFLAAYEQHKKGPPTAARMDGN</sequence>
<keyword evidence="4" id="KW-1185">Reference proteome</keyword>
<dbReference type="PANTHER" id="PTHR30383">
    <property type="entry name" value="THIOESTERASE 1/PROTEASE 1/LYSOPHOSPHOLIPASE L1"/>
    <property type="match status" value="1"/>
</dbReference>
<dbReference type="HOGENOM" id="CLU_009659_0_0_7"/>
<dbReference type="RefSeq" id="WP_015352650.1">
    <property type="nucleotide sequence ID" value="NC_020126.1"/>
</dbReference>
<dbReference type="EMBL" id="CP004025">
    <property type="protein sequence ID" value="AGC48396.1"/>
    <property type="molecule type" value="Genomic_DNA"/>
</dbReference>
<dbReference type="Gene3D" id="3.40.50.1110">
    <property type="entry name" value="SGNH hydrolase"/>
    <property type="match status" value="2"/>
</dbReference>
<dbReference type="AlphaFoldDB" id="L7UHC3"/>
<dbReference type="InterPro" id="IPR036514">
    <property type="entry name" value="SGNH_hydro_sf"/>
</dbReference>
<name>L7UHC3_MYXSD</name>
<feature type="region of interest" description="Disordered" evidence="1">
    <location>
        <begin position="1"/>
        <end position="41"/>
    </location>
</feature>
<evidence type="ECO:0000256" key="1">
    <source>
        <dbReference type="SAM" id="MobiDB-lite"/>
    </source>
</evidence>
<dbReference type="eggNOG" id="COG2755">
    <property type="taxonomic scope" value="Bacteria"/>
</dbReference>